<dbReference type="Pfam" id="PF00899">
    <property type="entry name" value="ThiF"/>
    <property type="match status" value="1"/>
</dbReference>
<keyword evidence="3" id="KW-1185">Reference proteome</keyword>
<keyword evidence="2" id="KW-0548">Nucleotidyltransferase</keyword>
<name>A0ABX8JFY7_9BACT</name>
<sequence length="485" mass="53633">MNNPRITLLGSHDRKLQQWLSSHPYGHERGAIVLFRKLGRDVADLPGSDRFLAVDIIPLTEEWVLESSPTHLRINMRLLPEVFFRCEKENLEFGFVHGHPPAALGFSPKDDINELNILHGLSGCNGTCSFLVAMVLSDGHWLARVRQGRSPRDVISARHICVLSDKIELHGIVMPDEPDEILKRQEAAFGTPFNSKLQSLRAAVVGAGGTGSPVATLLARAGVGELIIIDGDDLDKTNLNRVRGYRTADAGKKKALLLKTFIDSLELNVSVSAIDQFLDDAKALDALSTADVIFGCTDDVAGRNLMNQALYYHAQLLIDCGLTGRVDTSVDGTPFLRDHRGRVSCILPEAGACLRCQRVVTDEKLAYEDAVKKRPELAKLDPITLKRDYYLIGGGEQAPGVGPFTSATADNAVATFMDLIRPYRQLSADLRQDNIWIDFVHMTIHSNQPVDNSDCVYCRTHDMLLRPEGKYRLEIPRLGEINVPK</sequence>
<dbReference type="PANTHER" id="PTHR10953">
    <property type="entry name" value="UBIQUITIN-ACTIVATING ENZYME E1"/>
    <property type="match status" value="1"/>
</dbReference>
<dbReference type="EMBL" id="CP076724">
    <property type="protein sequence ID" value="QWV97280.1"/>
    <property type="molecule type" value="Genomic_DNA"/>
</dbReference>
<dbReference type="InterPro" id="IPR000594">
    <property type="entry name" value="ThiF_NAD_FAD-bd"/>
</dbReference>
<feature type="domain" description="THIF-type NAD/FAD binding fold" evidence="1">
    <location>
        <begin position="183"/>
        <end position="360"/>
    </location>
</feature>
<dbReference type="Proteomes" id="UP000683493">
    <property type="component" value="Chromosome"/>
</dbReference>
<dbReference type="InterPro" id="IPR045886">
    <property type="entry name" value="ThiF/MoeB/HesA"/>
</dbReference>
<organism evidence="2 3">
    <name type="scientific">Geomonas diazotrophica</name>
    <dbReference type="NCBI Taxonomy" id="2843197"/>
    <lineage>
        <taxon>Bacteria</taxon>
        <taxon>Pseudomonadati</taxon>
        <taxon>Thermodesulfobacteriota</taxon>
        <taxon>Desulfuromonadia</taxon>
        <taxon>Geobacterales</taxon>
        <taxon>Geobacteraceae</taxon>
        <taxon>Geomonas</taxon>
    </lineage>
</organism>
<proteinExistence type="predicted"/>
<evidence type="ECO:0000313" key="2">
    <source>
        <dbReference type="EMBL" id="QWV97280.1"/>
    </source>
</evidence>
<evidence type="ECO:0000313" key="3">
    <source>
        <dbReference type="Proteomes" id="UP000683493"/>
    </source>
</evidence>
<evidence type="ECO:0000259" key="1">
    <source>
        <dbReference type="Pfam" id="PF00899"/>
    </source>
</evidence>
<gene>
    <name evidence="2" type="ORF">KP005_18345</name>
</gene>
<accession>A0ABX8JFY7</accession>
<keyword evidence="2" id="KW-0808">Transferase</keyword>
<dbReference type="GO" id="GO:0016779">
    <property type="term" value="F:nucleotidyltransferase activity"/>
    <property type="evidence" value="ECO:0007669"/>
    <property type="project" value="UniProtKB-KW"/>
</dbReference>
<reference evidence="2 3" key="1">
    <citation type="submission" date="2021-06" db="EMBL/GenBank/DDBJ databases">
        <title>Gemonas diversity in paddy soil.</title>
        <authorList>
            <person name="Liu G."/>
        </authorList>
    </citation>
    <scope>NUCLEOTIDE SEQUENCE [LARGE SCALE GENOMIC DNA]</scope>
    <source>
        <strain evidence="2 3">RG29</strain>
    </source>
</reference>
<dbReference type="PANTHER" id="PTHR10953:SF247">
    <property type="entry name" value="SLL6053 PROTEIN"/>
    <property type="match status" value="1"/>
</dbReference>
<protein>
    <submittedName>
        <fullName evidence="2">ThiF family adenylyltransferase</fullName>
    </submittedName>
</protein>